<dbReference type="PANTHER" id="PTHR42847">
    <property type="entry name" value="ALKANESULFONATE MONOOXYGENASE"/>
    <property type="match status" value="1"/>
</dbReference>
<dbReference type="NCBIfam" id="TIGR03619">
    <property type="entry name" value="F420_Rv2161c"/>
    <property type="match status" value="1"/>
</dbReference>
<accession>A0A381PLA5</accession>
<evidence type="ECO:0000256" key="5">
    <source>
        <dbReference type="SAM" id="MobiDB-lite"/>
    </source>
</evidence>
<evidence type="ECO:0000259" key="6">
    <source>
        <dbReference type="Pfam" id="PF00296"/>
    </source>
</evidence>
<keyword evidence="1" id="KW-0285">Flavoprotein</keyword>
<dbReference type="Pfam" id="PF00296">
    <property type="entry name" value="Bac_luciferase"/>
    <property type="match status" value="1"/>
</dbReference>
<dbReference type="InterPro" id="IPR050172">
    <property type="entry name" value="SsuD_RutA_monooxygenase"/>
</dbReference>
<feature type="region of interest" description="Disordered" evidence="5">
    <location>
        <begin position="37"/>
        <end position="59"/>
    </location>
</feature>
<proteinExistence type="predicted"/>
<dbReference type="PANTHER" id="PTHR42847:SF4">
    <property type="entry name" value="ALKANESULFONATE MONOOXYGENASE-RELATED"/>
    <property type="match status" value="1"/>
</dbReference>
<keyword evidence="2" id="KW-0288">FMN</keyword>
<dbReference type="InterPro" id="IPR011251">
    <property type="entry name" value="Luciferase-like_dom"/>
</dbReference>
<evidence type="ECO:0000256" key="4">
    <source>
        <dbReference type="ARBA" id="ARBA00023033"/>
    </source>
</evidence>
<keyword evidence="4" id="KW-0503">Monooxygenase</keyword>
<reference evidence="7" key="1">
    <citation type="submission" date="2018-05" db="EMBL/GenBank/DDBJ databases">
        <authorList>
            <person name="Lanie J.A."/>
            <person name="Ng W.-L."/>
            <person name="Kazmierczak K.M."/>
            <person name="Andrzejewski T.M."/>
            <person name="Davidsen T.M."/>
            <person name="Wayne K.J."/>
            <person name="Tettelin H."/>
            <person name="Glass J.I."/>
            <person name="Rusch D."/>
            <person name="Podicherti R."/>
            <person name="Tsui H.-C.T."/>
            <person name="Winkler M.E."/>
        </authorList>
    </citation>
    <scope>NUCLEOTIDE SEQUENCE</scope>
</reference>
<dbReference type="GO" id="GO:0008726">
    <property type="term" value="F:alkanesulfonate monooxygenase activity"/>
    <property type="evidence" value="ECO:0007669"/>
    <property type="project" value="TreeGrafter"/>
</dbReference>
<feature type="domain" description="Luciferase-like" evidence="6">
    <location>
        <begin position="15"/>
        <end position="235"/>
    </location>
</feature>
<gene>
    <name evidence="7" type="ORF">METZ01_LOCUS20669</name>
</gene>
<dbReference type="SUPFAM" id="SSF51679">
    <property type="entry name" value="Bacterial luciferase-like"/>
    <property type="match status" value="1"/>
</dbReference>
<dbReference type="InterPro" id="IPR019921">
    <property type="entry name" value="Lucif-like_OxRdtase_Rv2161c"/>
</dbReference>
<protein>
    <recommendedName>
        <fullName evidence="6">Luciferase-like domain-containing protein</fullName>
    </recommendedName>
</protein>
<dbReference type="EMBL" id="UINC01001022">
    <property type="protein sequence ID" value="SUZ67815.1"/>
    <property type="molecule type" value="Genomic_DNA"/>
</dbReference>
<keyword evidence="3" id="KW-0560">Oxidoreductase</keyword>
<dbReference type="Gene3D" id="3.20.20.30">
    <property type="entry name" value="Luciferase-like domain"/>
    <property type="match status" value="1"/>
</dbReference>
<sequence length="278" mass="30039">MDLGLTLHLTDRSIDIRGLAVEAEQRGFSSIWIPEHTHIPTSRATPPPGGGSELDDEYPRSPDPWVSLAAAAAVTDRIRLGSGVALVAQHDPIVLAKVVASVDALSAGRVAMGVGYGWNREEMAHHGVEYATRRDRVREHVLAMKALWSDDEAEFHGDFVDFSPSWSWPKPVQRPGPPVFVGGSAGPRLLDHVAEFADGWLPIGGAGIRGALDELRTACDRHGRDADDLAIIPFGTIPDEGKLAYYADLGIDEAVLRLPSAGRDDVLAVLDDYTRFLA</sequence>
<organism evidence="7">
    <name type="scientific">marine metagenome</name>
    <dbReference type="NCBI Taxonomy" id="408172"/>
    <lineage>
        <taxon>unclassified sequences</taxon>
        <taxon>metagenomes</taxon>
        <taxon>ecological metagenomes</taxon>
    </lineage>
</organism>
<dbReference type="InterPro" id="IPR036661">
    <property type="entry name" value="Luciferase-like_sf"/>
</dbReference>
<evidence type="ECO:0000313" key="7">
    <source>
        <dbReference type="EMBL" id="SUZ67815.1"/>
    </source>
</evidence>
<evidence type="ECO:0000256" key="2">
    <source>
        <dbReference type="ARBA" id="ARBA00022643"/>
    </source>
</evidence>
<dbReference type="GO" id="GO:0046306">
    <property type="term" value="P:alkanesulfonate catabolic process"/>
    <property type="evidence" value="ECO:0007669"/>
    <property type="project" value="TreeGrafter"/>
</dbReference>
<evidence type="ECO:0000256" key="3">
    <source>
        <dbReference type="ARBA" id="ARBA00023002"/>
    </source>
</evidence>
<dbReference type="AlphaFoldDB" id="A0A381PLA5"/>
<name>A0A381PLA5_9ZZZZ</name>
<evidence type="ECO:0000256" key="1">
    <source>
        <dbReference type="ARBA" id="ARBA00022630"/>
    </source>
</evidence>